<evidence type="ECO:0000256" key="1">
    <source>
        <dbReference type="ARBA" id="ARBA00004117"/>
    </source>
</evidence>
<feature type="domain" description="Flagellar basal body rod protein N-terminal" evidence="7">
    <location>
        <begin position="20"/>
        <end position="39"/>
    </location>
</feature>
<dbReference type="InterPro" id="IPR006300">
    <property type="entry name" value="FlgB"/>
</dbReference>
<dbReference type="RefSeq" id="WP_040137943.1">
    <property type="nucleotide sequence ID" value="NZ_CP007797.1"/>
</dbReference>
<dbReference type="EMBL" id="VEWN01000003">
    <property type="protein sequence ID" value="KAA1056839.1"/>
    <property type="molecule type" value="Genomic_DNA"/>
</dbReference>
<name>A0A060DYR5_9PROT</name>
<dbReference type="GO" id="GO:0071973">
    <property type="term" value="P:bacterial-type flagellum-dependent cell motility"/>
    <property type="evidence" value="ECO:0007669"/>
    <property type="project" value="InterPro"/>
</dbReference>
<reference evidence="9 12" key="2">
    <citation type="submission" date="2019-07" db="EMBL/GenBank/DDBJ databases">
        <title>Genome sequencing of the stress-tolerant strain Azospirillum brasilense Az19.</title>
        <authorList>
            <person name="Maroniche G.A."/>
            <person name="Garcia J.E."/>
            <person name="Pagnussat L."/>
            <person name="Amenta M."/>
            <person name="Creus C.M."/>
        </authorList>
    </citation>
    <scope>NUCLEOTIDE SEQUENCE [LARGE SCALE GENOMIC DNA]</scope>
    <source>
        <strain evidence="9 12">Az19</strain>
    </source>
</reference>
<dbReference type="KEGG" id="abq:ABAZ39_30595"/>
<evidence type="ECO:0000313" key="13">
    <source>
        <dbReference type="Proteomes" id="UP001628281"/>
    </source>
</evidence>
<keyword evidence="13" id="KW-1185">Reference proteome</keyword>
<accession>A0A5B0KXM9</accession>
<sequence length="130" mass="14189">MDFSNISVFRLTGARLDYLAERQKLIAANVVNANTPGYQPKDLKPFAALMDGPQTVAPALTSPMHLTGFNPSGAVQEARKPEQWETTPDGNAVSLEQEMNKGSETRDAFALTAGLFQRNLQILRAAWRAG</sequence>
<keyword evidence="8" id="KW-0969">Cilium</keyword>
<dbReference type="PIRSF" id="PIRSF002889">
    <property type="entry name" value="Rod_FlgB"/>
    <property type="match status" value="1"/>
</dbReference>
<keyword evidence="4 6" id="KW-0975">Bacterial flagellum</keyword>
<evidence type="ECO:0000256" key="6">
    <source>
        <dbReference type="PIRNR" id="PIRNR002889"/>
    </source>
</evidence>
<dbReference type="GO" id="GO:0030694">
    <property type="term" value="C:bacterial-type flagellum basal body, rod"/>
    <property type="evidence" value="ECO:0007669"/>
    <property type="project" value="InterPro"/>
</dbReference>
<evidence type="ECO:0000256" key="2">
    <source>
        <dbReference type="ARBA" id="ARBA00009677"/>
    </source>
</evidence>
<keyword evidence="8" id="KW-0614">Plasmid</keyword>
<evidence type="ECO:0000256" key="3">
    <source>
        <dbReference type="ARBA" id="ARBA00014376"/>
    </source>
</evidence>
<dbReference type="AlphaFoldDB" id="A0A060DYR5"/>
<reference evidence="10 13" key="3">
    <citation type="submission" date="2024-11" db="EMBL/GenBank/DDBJ databases">
        <title>Draft genome sequences of two bacteria associated to sugarcane roots in Colombia.</title>
        <authorList>
            <person name="Pardo-Diaz S."/>
            <person name="Masmela-Mendoza J."/>
            <person name="Delgadillo-Duran P."/>
            <person name="Bautista E.J."/>
            <person name="Rojas-Tapias D.F."/>
        </authorList>
    </citation>
    <scope>NUCLEOTIDE SEQUENCE [LARGE SCALE GENOMIC DNA]</scope>
    <source>
        <strain evidence="10 13">Ap18</strain>
    </source>
</reference>
<evidence type="ECO:0000256" key="5">
    <source>
        <dbReference type="ARBA" id="ARBA00024934"/>
    </source>
</evidence>
<keyword evidence="8" id="KW-0282">Flagellum</keyword>
<comment type="similarity">
    <text evidence="2 6">Belongs to the flagella basal body rod proteins family.</text>
</comment>
<dbReference type="InterPro" id="IPR001444">
    <property type="entry name" value="Flag_bb_rod_N"/>
</dbReference>
<comment type="function">
    <text evidence="5 6">Structural component of flagellum, the bacterial motility apparatus. Part of the rod structure of flagellar basal body.</text>
</comment>
<dbReference type="Pfam" id="PF00460">
    <property type="entry name" value="Flg_bb_rod"/>
    <property type="match status" value="1"/>
</dbReference>
<accession>A0A060DYR5</accession>
<evidence type="ECO:0000313" key="9">
    <source>
        <dbReference type="EMBL" id="KAA1056839.1"/>
    </source>
</evidence>
<evidence type="ECO:0000259" key="7">
    <source>
        <dbReference type="Pfam" id="PF00460"/>
    </source>
</evidence>
<dbReference type="Proteomes" id="UP000027186">
    <property type="component" value="Plasmid AbAZ39_p4"/>
</dbReference>
<dbReference type="Proteomes" id="UP000325333">
    <property type="component" value="Unassembled WGS sequence"/>
</dbReference>
<keyword evidence="8" id="KW-0966">Cell projection</keyword>
<reference evidence="8 11" key="1">
    <citation type="journal article" date="2014" name="Genome Announc.">
        <title>Complete Genome Sequence of the Model Rhizosphere Strain Azospirillum brasilense Az39, Successfully Applied in Agriculture.</title>
        <authorList>
            <person name="Rivera D."/>
            <person name="Revale S."/>
            <person name="Molina R."/>
            <person name="Gualpa J."/>
            <person name="Puente M."/>
            <person name="Maroniche G."/>
            <person name="Paris G."/>
            <person name="Baker D."/>
            <person name="Clavijo B."/>
            <person name="McLay K."/>
            <person name="Spaepen S."/>
            <person name="Perticari A."/>
            <person name="Vazquez M."/>
            <person name="Wisniewski-Dye F."/>
            <person name="Watkins C."/>
            <person name="Martinez-Abarca F."/>
            <person name="Vanderleyden J."/>
            <person name="Cassan F."/>
        </authorList>
    </citation>
    <scope>NUCLEOTIDE SEQUENCE [LARGE SCALE GENOMIC DNA]</scope>
    <source>
        <strain evidence="8 11">Az39</strain>
        <plasmid evidence="8">AbAZ39_p4</plasmid>
    </source>
</reference>
<proteinExistence type="inferred from homology"/>
<evidence type="ECO:0000313" key="12">
    <source>
        <dbReference type="Proteomes" id="UP000325333"/>
    </source>
</evidence>
<dbReference type="EMBL" id="CP007797">
    <property type="protein sequence ID" value="AIB16208.1"/>
    <property type="molecule type" value="Genomic_DNA"/>
</dbReference>
<dbReference type="Proteomes" id="UP001628281">
    <property type="component" value="Unassembled WGS sequence"/>
</dbReference>
<organism evidence="8 11">
    <name type="scientific">Azospirillum argentinense</name>
    <dbReference type="NCBI Taxonomy" id="2970906"/>
    <lineage>
        <taxon>Bacteria</taxon>
        <taxon>Pseudomonadati</taxon>
        <taxon>Pseudomonadota</taxon>
        <taxon>Alphaproteobacteria</taxon>
        <taxon>Rhodospirillales</taxon>
        <taxon>Azospirillaceae</taxon>
        <taxon>Azospirillum</taxon>
    </lineage>
</organism>
<geneLocation type="plasmid" evidence="8 11">
    <name>AbAZ39_p4</name>
</geneLocation>
<gene>
    <name evidence="8" type="ORF">ABAZ39_30595</name>
    <name evidence="10" type="ORF">ACJ41P_26735</name>
    <name evidence="9" type="ORF">FH063_003712</name>
</gene>
<dbReference type="EMBL" id="JBJLSN010000056">
    <property type="protein sequence ID" value="MFL7904753.1"/>
    <property type="molecule type" value="Genomic_DNA"/>
</dbReference>
<evidence type="ECO:0000313" key="10">
    <source>
        <dbReference type="EMBL" id="MFL7904753.1"/>
    </source>
</evidence>
<evidence type="ECO:0000313" key="11">
    <source>
        <dbReference type="Proteomes" id="UP000027186"/>
    </source>
</evidence>
<comment type="subcellular location">
    <subcellularLocation>
        <location evidence="1 6">Bacterial flagellum basal body</location>
    </subcellularLocation>
</comment>
<comment type="subunit">
    <text evidence="6">The basal body constitutes a major portion of the flagellar organelle and consists of a number of rings mounted on a central rod.</text>
</comment>
<evidence type="ECO:0000313" key="8">
    <source>
        <dbReference type="EMBL" id="AIB16208.1"/>
    </source>
</evidence>
<protein>
    <recommendedName>
        <fullName evidence="3 6">Flagellar basal body rod protein FlgB</fullName>
    </recommendedName>
</protein>
<evidence type="ECO:0000256" key="4">
    <source>
        <dbReference type="ARBA" id="ARBA00023143"/>
    </source>
</evidence>